<dbReference type="InterPro" id="IPR018511">
    <property type="entry name" value="Hemolysin-typ_Ca-bd_CS"/>
</dbReference>
<sequence length="1979" mass="204283">MLPRIYHCLVSKAKQPLITSLMALVIAMSNVGVVDTSQAAINTSPVGSGFTVTPADLAYILQQIKIAEAHVVAPNPDLIGDPDNCQALIGPGSNQLPNNLVSFGLRTVDGSCNNLVPGQEKHGAADQAFPRLTVPNFERPAEARPANLVDFPPSGPTNFNQTSGFVYDSQPRMISNLIVDQTSTNLAAVAAAGFPVRTQGNPGIFPCDENGEPVGCVPSFETLFIPNVTTDVGLSPPFNSLFTIFGQFFDHGLDKITNGGNGQVVVPLRDDDPLICGNDHVCGGSNAADDIPPNLRFMAITRGHIVNGPDGFRSAPNTDTPFVDQSQTYTSHSSHQVFTREYDTTPTGPVATGKFLSEADGGIATWATIKAQAATKLGIELVDADVTNIPMVLTDVYGNFKPGPNGLPQLVTDTGLIEGNTTTEPVKANCPAVGPGCPAVYTANRIDTAFLNDISHSASPGSIASPNTPDSNLVAGGSLDPVAHGEYDNELLDLHFICGDGRCNENIALTAIHQVFHMEHDRLATEFDTITLPANASLQSSYNNTNCPIGCATNNPALPTTFTYGQRLFQAARFVTEMQYQHLVFEEFARKVQPLINPFEAFAFNQTDIDPAITAEFAHAVYRFGHSMLTDTVPRKNANGSICANPSDIPDSPACLNNDIPLFDAFLNPAEFNNGGVVGTLSAPNATGAIIMGLSDQVGQEIDEFVAEAVRNHLLGLPQDLPAINMTRARSEGIPSLNNVRKQIFAATNDGQLAPYTNWINFQQRLKHPESLVNFIAAYGTHPIIATLDPDGSGPIQAGSLEARRMAADQIVSGTTLPGPDGTLGDDPSTPAVDESVDDIFAPVDIGDFVFSTNSPGCVAPTPNPTASPICWENVGDVSQTGLDDVDLWVGGLAENTNLFGGLLGPTFNYVFEKQLTDLQNGDRFYYLARTPGMNLRSQLEGNSFAELVMRNTNAHTLKADPFATADCKFEKGNLTFPASPGSFITGPGSVNDDPTTDCDENLLLLRQPNGQILYRAINSVDTPGINGQGVYNGTDDVDNFLGGNDNDTFWGGLGNDIIDGNGGDDVILGGEGDDIITDFAGNDFLKGGPGNDAIDGGVGDDIIIAGAGKDFTNGGANINETFSGEGDDFAIAGQGTDAVFGDSGDDWEEGGDQPDLLIGDSSTLFFDDHNLPGHDILIGQGGDDDYDMEGGDDIGVAGPGVEKNAGAAGYDWSIGQGDPQLQNADLDLPIVNAPPANEVRDRFNEVEALSGWNFNDTLRGDSVVPSQVGGIGFIGCDALDADGVARIGGLDAIVPASIRTVDPAETIAAAVTNYCGLEGPIWGEGNILLGGGGSDTIEGRGADDIIDGDHMLRVRISVRSGVDANDLATGPEIASTDLMENIPTGPGWTGALAGKTLQAAVFAGLVNPGQLVAVREIVAPDGSPMGASANTSTASDCPAPAVTQDLSLTHNCDTAWFSNPSANYTITTNADGSITVTDNSAVTNDGIDTLWNIEQLSFCATPDAVVKTLCAVREVPIPVAPVASVSPASVDFGSVTVGLTPPVRNITVSNGGLGQLTVTGVSLTGADTASFLVPSTNPCTAPLVHGGTPCIVPVQFAPTTTGSKSANVVITGNSGPGSPTITTIVPLTGTGVVPTVSVTVGGVPASTLDFGNVNTNTTSATRTVVLTNTSAISLTINNIQVQGTGFARVAAPAPSCGATLAPGVACNINVRFSPGATTGQMTGSITITDNAVPSPQIVTLIGTGVVQLPVAQVAPAALDFGNVVVGSAFNIPVTLTNTGTGATPMTINSIQVSSGTGFSRVTVAGGAVAPNCGTSLAAGASCNITVRFAPTTALGTGAKTGTLTITDNSNNILGSQQIVGLSGFAAISATVDATTVAASGVVTPQVISRNVRANDVPNVAASVVSIVSSSFTNGGATAVATVTASTLTSGNNSITWTLTPTGANAAARAASKRGTYTVNYKLTNVTATATATYTLTVN</sequence>
<dbReference type="InterPro" id="IPR019791">
    <property type="entry name" value="Haem_peroxidase_animal"/>
</dbReference>
<dbReference type="SUPFAM" id="SSF51120">
    <property type="entry name" value="beta-Roll"/>
    <property type="match status" value="2"/>
</dbReference>
<evidence type="ECO:0000259" key="10">
    <source>
        <dbReference type="Pfam" id="PF22544"/>
    </source>
</evidence>
<keyword evidence="12" id="KW-1185">Reference proteome</keyword>
<dbReference type="Pfam" id="PF22544">
    <property type="entry name" value="HYDIN_VesB_CFA65-like_Ig"/>
    <property type="match status" value="1"/>
</dbReference>
<dbReference type="GO" id="GO:0020037">
    <property type="term" value="F:heme binding"/>
    <property type="evidence" value="ECO:0007669"/>
    <property type="project" value="InterPro"/>
</dbReference>
<dbReference type="InterPro" id="IPR001343">
    <property type="entry name" value="Hemolysn_Ca-bd"/>
</dbReference>
<keyword evidence="7" id="KW-0969">Cilium</keyword>
<dbReference type="EMBL" id="AYLO01000078">
    <property type="protein sequence ID" value="ESS71955.1"/>
    <property type="molecule type" value="Genomic_DNA"/>
</dbReference>
<dbReference type="PANTHER" id="PTHR11475:SF4">
    <property type="entry name" value="CHORION PEROXIDASE"/>
    <property type="match status" value="1"/>
</dbReference>
<dbReference type="Gene3D" id="1.10.640.10">
    <property type="entry name" value="Haem peroxidase domain superfamily, animal type"/>
    <property type="match status" value="1"/>
</dbReference>
<evidence type="ECO:0000256" key="9">
    <source>
        <dbReference type="ARBA" id="ARBA00023273"/>
    </source>
</evidence>
<evidence type="ECO:0000256" key="6">
    <source>
        <dbReference type="ARBA" id="ARBA00022837"/>
    </source>
</evidence>
<dbReference type="InterPro" id="IPR037120">
    <property type="entry name" value="Haem_peroxidase_sf_animal"/>
</dbReference>
<keyword evidence="6" id="KW-0106">Calcium</keyword>
<evidence type="ECO:0000256" key="5">
    <source>
        <dbReference type="ARBA" id="ARBA00022525"/>
    </source>
</evidence>
<dbReference type="eggNOG" id="COG3386">
    <property type="taxonomic scope" value="Bacteria"/>
</dbReference>
<dbReference type="InterPro" id="IPR013783">
    <property type="entry name" value="Ig-like_fold"/>
</dbReference>
<dbReference type="OrthoDB" id="223957at2"/>
<evidence type="ECO:0000256" key="1">
    <source>
        <dbReference type="ARBA" id="ARBA00004138"/>
    </source>
</evidence>
<gene>
    <name evidence="11" type="ORF">MGMO_81c00010</name>
</gene>
<evidence type="ECO:0000313" key="12">
    <source>
        <dbReference type="Proteomes" id="UP000017842"/>
    </source>
</evidence>
<dbReference type="PANTHER" id="PTHR11475">
    <property type="entry name" value="OXIDASE/PEROXIDASE"/>
    <property type="match status" value="1"/>
</dbReference>
<dbReference type="PROSITE" id="PS50292">
    <property type="entry name" value="PEROXIDASE_3"/>
    <property type="match status" value="1"/>
</dbReference>
<dbReference type="Proteomes" id="UP000017842">
    <property type="component" value="Unassembled WGS sequence"/>
</dbReference>
<keyword evidence="8" id="KW-0325">Glycoprotein</keyword>
<dbReference type="Gene3D" id="2.150.10.10">
    <property type="entry name" value="Serralysin-like metalloprotease, C-terminal"/>
    <property type="match status" value="1"/>
</dbReference>
<comment type="subcellular location">
    <subcellularLocation>
        <location evidence="1">Cell projection</location>
        <location evidence="1">Cilium</location>
    </subcellularLocation>
    <subcellularLocation>
        <location evidence="2">Cytoplasm</location>
    </subcellularLocation>
    <subcellularLocation>
        <location evidence="3">Secreted</location>
    </subcellularLocation>
</comment>
<accession>V5BF80</accession>
<protein>
    <recommendedName>
        <fullName evidence="10">HYDIN/VesB/CFA65-like Ig-like domain-containing protein</fullName>
    </recommendedName>
</protein>
<organism evidence="11 12">
    <name type="scientific">Methyloglobulus morosus KoM1</name>
    <dbReference type="NCBI Taxonomy" id="1116472"/>
    <lineage>
        <taxon>Bacteria</taxon>
        <taxon>Pseudomonadati</taxon>
        <taxon>Pseudomonadota</taxon>
        <taxon>Gammaproteobacteria</taxon>
        <taxon>Methylococcales</taxon>
        <taxon>Methylococcaceae</taxon>
        <taxon>Methyloglobulus</taxon>
    </lineage>
</organism>
<dbReference type="PRINTS" id="PR00313">
    <property type="entry name" value="CABNDNGRPT"/>
</dbReference>
<dbReference type="Pfam" id="PF00353">
    <property type="entry name" value="HemolysinCabind"/>
    <property type="match status" value="4"/>
</dbReference>
<keyword evidence="4" id="KW-0963">Cytoplasm</keyword>
<reference evidence="11 12" key="1">
    <citation type="journal article" date="2013" name="Genome Announc.">
        <title>Draft Genome Sequence of the Methanotrophic Gammaproteobacterium Methyloglobulus morosus DSM 22980 Strain KoM1.</title>
        <authorList>
            <person name="Poehlein A."/>
            <person name="Deutzmann J.S."/>
            <person name="Daniel R."/>
            <person name="Simeonova D.D."/>
        </authorList>
    </citation>
    <scope>NUCLEOTIDE SEQUENCE [LARGE SCALE GENOMIC DNA]</scope>
    <source>
        <strain evidence="11 12">KoM1</strain>
    </source>
</reference>
<proteinExistence type="predicted"/>
<evidence type="ECO:0000256" key="4">
    <source>
        <dbReference type="ARBA" id="ARBA00022490"/>
    </source>
</evidence>
<dbReference type="InterPro" id="IPR011049">
    <property type="entry name" value="Serralysin-like_metalloprot_C"/>
</dbReference>
<evidence type="ECO:0000256" key="8">
    <source>
        <dbReference type="ARBA" id="ARBA00023180"/>
    </source>
</evidence>
<dbReference type="PROSITE" id="PS00330">
    <property type="entry name" value="HEMOLYSIN_CALCIUM"/>
    <property type="match status" value="2"/>
</dbReference>
<dbReference type="PATRIC" id="fig|1116472.3.peg.2263"/>
<dbReference type="GO" id="GO:0005509">
    <property type="term" value="F:calcium ion binding"/>
    <property type="evidence" value="ECO:0007669"/>
    <property type="project" value="InterPro"/>
</dbReference>
<dbReference type="GO" id="GO:0005737">
    <property type="term" value="C:cytoplasm"/>
    <property type="evidence" value="ECO:0007669"/>
    <property type="project" value="UniProtKB-SubCell"/>
</dbReference>
<name>V5BF80_9GAMM</name>
<evidence type="ECO:0000256" key="2">
    <source>
        <dbReference type="ARBA" id="ARBA00004496"/>
    </source>
</evidence>
<dbReference type="SUPFAM" id="SSF48113">
    <property type="entry name" value="Heme-dependent peroxidases"/>
    <property type="match status" value="1"/>
</dbReference>
<dbReference type="Pfam" id="PF03098">
    <property type="entry name" value="An_peroxidase"/>
    <property type="match status" value="2"/>
</dbReference>
<dbReference type="Gene3D" id="2.60.40.10">
    <property type="entry name" value="Immunoglobulins"/>
    <property type="match status" value="3"/>
</dbReference>
<dbReference type="GO" id="GO:0006979">
    <property type="term" value="P:response to oxidative stress"/>
    <property type="evidence" value="ECO:0007669"/>
    <property type="project" value="InterPro"/>
</dbReference>
<dbReference type="eggNOG" id="COG2931">
    <property type="taxonomic scope" value="Bacteria"/>
</dbReference>
<dbReference type="InterPro" id="IPR053879">
    <property type="entry name" value="HYDIN_VesB_CFA65-like_Ig"/>
</dbReference>
<dbReference type="GO" id="GO:0005576">
    <property type="term" value="C:extracellular region"/>
    <property type="evidence" value="ECO:0007669"/>
    <property type="project" value="UniProtKB-SubCell"/>
</dbReference>
<keyword evidence="5" id="KW-0964">Secreted</keyword>
<evidence type="ECO:0000256" key="7">
    <source>
        <dbReference type="ARBA" id="ARBA00023069"/>
    </source>
</evidence>
<dbReference type="InterPro" id="IPR010255">
    <property type="entry name" value="Haem_peroxidase_sf"/>
</dbReference>
<dbReference type="NCBIfam" id="NF012200">
    <property type="entry name" value="choice_anch_D"/>
    <property type="match status" value="3"/>
</dbReference>
<comment type="caution">
    <text evidence="11">The sequence shown here is derived from an EMBL/GenBank/DDBJ whole genome shotgun (WGS) entry which is preliminary data.</text>
</comment>
<dbReference type="GO" id="GO:0004601">
    <property type="term" value="F:peroxidase activity"/>
    <property type="evidence" value="ECO:0007669"/>
    <property type="project" value="InterPro"/>
</dbReference>
<feature type="domain" description="HYDIN/VesB/CFA65-like Ig-like" evidence="10">
    <location>
        <begin position="1647"/>
        <end position="1743"/>
    </location>
</feature>
<evidence type="ECO:0000313" key="11">
    <source>
        <dbReference type="EMBL" id="ESS71955.1"/>
    </source>
</evidence>
<evidence type="ECO:0000256" key="3">
    <source>
        <dbReference type="ARBA" id="ARBA00004613"/>
    </source>
</evidence>
<keyword evidence="9" id="KW-0966">Cell projection</keyword>
<dbReference type="RefSeq" id="WP_023494996.1">
    <property type="nucleotide sequence ID" value="NZ_AYLO01000078.1"/>
</dbReference>
<dbReference type="STRING" id="1116472.MGMO_81c00010"/>